<keyword evidence="3" id="KW-1185">Reference proteome</keyword>
<gene>
    <name evidence="2" type="ORF">ET418_15260</name>
</gene>
<name>A0A5A9X6T3_9BACT</name>
<dbReference type="EMBL" id="SRSD01000010">
    <property type="protein sequence ID" value="KAA0888736.1"/>
    <property type="molecule type" value="Genomic_DNA"/>
</dbReference>
<feature type="coiled-coil region" evidence="1">
    <location>
        <begin position="65"/>
        <end position="123"/>
    </location>
</feature>
<dbReference type="RefSeq" id="WP_149309032.1">
    <property type="nucleotide sequence ID" value="NZ_SRSD01000010.1"/>
</dbReference>
<organism evidence="2 3">
    <name type="scientific">Oryzomonas rubra</name>
    <dbReference type="NCBI Taxonomy" id="2509454"/>
    <lineage>
        <taxon>Bacteria</taxon>
        <taxon>Pseudomonadati</taxon>
        <taxon>Thermodesulfobacteriota</taxon>
        <taxon>Desulfuromonadia</taxon>
        <taxon>Geobacterales</taxon>
        <taxon>Geobacteraceae</taxon>
        <taxon>Oryzomonas</taxon>
    </lineage>
</organism>
<keyword evidence="1" id="KW-0175">Coiled coil</keyword>
<dbReference type="Proteomes" id="UP000324298">
    <property type="component" value="Unassembled WGS sequence"/>
</dbReference>
<sequence>MSVDECPIDCDSCVKWPCPELNHAPADPTEIDRLRALEIELKRLLVVEEAYRESIIDTASLRTKVAELTKERDHWKANHNDLKNRLAFLRQRPDLPVDRIPVYEQLVKERDALVREVNVQRARAELFETDKHHKAQQEAARDCFIIMFDAASYAEGFEEIKAKYHLEDV</sequence>
<evidence type="ECO:0000313" key="3">
    <source>
        <dbReference type="Proteomes" id="UP000324298"/>
    </source>
</evidence>
<dbReference type="AlphaFoldDB" id="A0A5A9X6T3"/>
<protein>
    <submittedName>
        <fullName evidence="2">Uncharacterized protein</fullName>
    </submittedName>
</protein>
<reference evidence="2 3" key="1">
    <citation type="submission" date="2019-04" db="EMBL/GenBank/DDBJ databases">
        <title>Geobacter ruber sp. nov., ferric-reducing bacteria isolated from paddy soil.</title>
        <authorList>
            <person name="Xu Z."/>
            <person name="Masuda Y."/>
            <person name="Itoh H."/>
            <person name="Senoo K."/>
        </authorList>
    </citation>
    <scope>NUCLEOTIDE SEQUENCE [LARGE SCALE GENOMIC DNA]</scope>
    <source>
        <strain evidence="2 3">Red88</strain>
    </source>
</reference>
<comment type="caution">
    <text evidence="2">The sequence shown here is derived from an EMBL/GenBank/DDBJ whole genome shotgun (WGS) entry which is preliminary data.</text>
</comment>
<evidence type="ECO:0000256" key="1">
    <source>
        <dbReference type="SAM" id="Coils"/>
    </source>
</evidence>
<evidence type="ECO:0000313" key="2">
    <source>
        <dbReference type="EMBL" id="KAA0888736.1"/>
    </source>
</evidence>
<proteinExistence type="predicted"/>
<accession>A0A5A9X6T3</accession>